<dbReference type="Pfam" id="PF07958">
    <property type="entry name" value="DUF1688"/>
    <property type="match status" value="1"/>
</dbReference>
<proteinExistence type="predicted"/>
<dbReference type="InterPro" id="IPR012469">
    <property type="entry name" value="DUF1688"/>
</dbReference>
<name>A0A2C5ZDT3_9HYPO</name>
<feature type="region of interest" description="Disordered" evidence="1">
    <location>
        <begin position="1"/>
        <end position="69"/>
    </location>
</feature>
<dbReference type="AlphaFoldDB" id="A0A2C5ZDT3"/>
<feature type="compositionally biased region" description="Basic and acidic residues" evidence="1">
    <location>
        <begin position="1"/>
        <end position="11"/>
    </location>
</feature>
<feature type="compositionally biased region" description="Polar residues" evidence="1">
    <location>
        <begin position="26"/>
        <end position="50"/>
    </location>
</feature>
<gene>
    <name evidence="2" type="ORF">CDD82_3171</name>
</gene>
<evidence type="ECO:0000313" key="2">
    <source>
        <dbReference type="EMBL" id="PHH78186.1"/>
    </source>
</evidence>
<dbReference type="PANTHER" id="PTHR31687:SF3">
    <property type="entry name" value="PROTEIN URG3"/>
    <property type="match status" value="1"/>
</dbReference>
<evidence type="ECO:0008006" key="4">
    <source>
        <dbReference type="Google" id="ProtNLM"/>
    </source>
</evidence>
<reference evidence="2 3" key="1">
    <citation type="submission" date="2017-06" db="EMBL/GenBank/DDBJ databases">
        <title>Ant-infecting Ophiocordyceps genomes reveal a high diversity of potential behavioral manipulation genes and a possible major role for enterotoxins.</title>
        <authorList>
            <person name="De Bekker C."/>
            <person name="Evans H.C."/>
            <person name="Brachmann A."/>
            <person name="Hughes D.P."/>
        </authorList>
    </citation>
    <scope>NUCLEOTIDE SEQUENCE [LARGE SCALE GENOMIC DNA]</scope>
    <source>
        <strain evidence="2 3">1348a</strain>
    </source>
</reference>
<dbReference type="EMBL" id="NJEU01000234">
    <property type="protein sequence ID" value="PHH78186.1"/>
    <property type="molecule type" value="Genomic_DNA"/>
</dbReference>
<accession>A0A2C5ZDT3</accession>
<dbReference type="Proteomes" id="UP000224854">
    <property type="component" value="Unassembled WGS sequence"/>
</dbReference>
<organism evidence="2 3">
    <name type="scientific">Ophiocordyceps australis</name>
    <dbReference type="NCBI Taxonomy" id="1399860"/>
    <lineage>
        <taxon>Eukaryota</taxon>
        <taxon>Fungi</taxon>
        <taxon>Dikarya</taxon>
        <taxon>Ascomycota</taxon>
        <taxon>Pezizomycotina</taxon>
        <taxon>Sordariomycetes</taxon>
        <taxon>Hypocreomycetidae</taxon>
        <taxon>Hypocreales</taxon>
        <taxon>Ophiocordycipitaceae</taxon>
        <taxon>Ophiocordyceps</taxon>
    </lineage>
</organism>
<dbReference type="PANTHER" id="PTHR31687">
    <property type="match status" value="1"/>
</dbReference>
<sequence length="509" mass="55915">MGLFSRKDKSTKGASSIATSQSTTSFNSGTSRAVGNRISAGSMTSATPLSPMSPVKLPKIDLPRPPDPSLDPAGYLRSLGAVRERCHIVMQKTLKNELNHFDVDLNKFPDVVSFVSGLIKRDHEAPLTNIPGHGRYQHFCVGGRDRIAQMLSTWPANVDKAERCRRLVDLFLVSVLLDAGAGNQWKYKSSENDRLYRRSEGLAIASLDMFKAGLFSGDASNKLQVDKVGLKALTVEKLAAGLQSRPGNELAGLEGRTALLIRLADALDENKEFFGADGRPGNMTDHLLSHPSAQASSMLIVPLPVLWNVLMSGLSSIWPPSRTTLHGVSLGDAWPCKAMPQDGVGSWKSILPFHKLTQWLTYSLMQPMQSLLNMHFAGTELLTGLPEYRNGGLFVDMGVLTLKPDDRERGLQNYNDYCRRMGVEKCDQAPMFEPADDVVVEWRGVTVGLLDKLCTDVNEALKDELHNEKLTLPQVLEAGSWKGGREIAEIHRPMTKEPPILIESDGTVF</sequence>
<dbReference type="OrthoDB" id="2153176at2759"/>
<protein>
    <recommendedName>
        <fullName evidence="4">Uracil catabolism protein 4</fullName>
    </recommendedName>
</protein>
<evidence type="ECO:0000256" key="1">
    <source>
        <dbReference type="SAM" id="MobiDB-lite"/>
    </source>
</evidence>
<comment type="caution">
    <text evidence="2">The sequence shown here is derived from an EMBL/GenBank/DDBJ whole genome shotgun (WGS) entry which is preliminary data.</text>
</comment>
<evidence type="ECO:0000313" key="3">
    <source>
        <dbReference type="Proteomes" id="UP000224854"/>
    </source>
</evidence>
<keyword evidence="3" id="KW-1185">Reference proteome</keyword>
<feature type="compositionally biased region" description="Low complexity" evidence="1">
    <location>
        <begin position="14"/>
        <end position="25"/>
    </location>
</feature>